<comment type="caution">
    <text evidence="4">The sequence shown here is derived from an EMBL/GenBank/DDBJ whole genome shotgun (WGS) entry which is preliminary data.</text>
</comment>
<organism evidence="4 5">
    <name type="scientific">Dysgonomonas termitidis</name>
    <dbReference type="NCBI Taxonomy" id="1516126"/>
    <lineage>
        <taxon>Bacteria</taxon>
        <taxon>Pseudomonadati</taxon>
        <taxon>Bacteroidota</taxon>
        <taxon>Bacteroidia</taxon>
        <taxon>Bacteroidales</taxon>
        <taxon>Dysgonomonadaceae</taxon>
        <taxon>Dysgonomonas</taxon>
    </lineage>
</organism>
<feature type="domain" description="Arm DNA-binding" evidence="3">
    <location>
        <begin position="6"/>
        <end position="77"/>
    </location>
</feature>
<reference evidence="5" key="1">
    <citation type="journal article" date="2019" name="Int. J. Syst. Evol. Microbiol.">
        <title>The Global Catalogue of Microorganisms (GCM) 10K type strain sequencing project: providing services to taxonomists for standard genome sequencing and annotation.</title>
        <authorList>
            <consortium name="The Broad Institute Genomics Platform"/>
            <consortium name="The Broad Institute Genome Sequencing Center for Infectious Disease"/>
            <person name="Wu L."/>
            <person name="Ma J."/>
        </authorList>
    </citation>
    <scope>NUCLEOTIDE SEQUENCE [LARGE SCALE GENOMIC DNA]</scope>
    <source>
        <strain evidence="5">CCUG 66188</strain>
    </source>
</reference>
<dbReference type="RefSeq" id="WP_379997869.1">
    <property type="nucleotide sequence ID" value="NZ_JBHSGN010000090.1"/>
</dbReference>
<name>A0ABV9KZ16_9BACT</name>
<dbReference type="InterPro" id="IPR010998">
    <property type="entry name" value="Integrase_recombinase_N"/>
</dbReference>
<dbReference type="InterPro" id="IPR025269">
    <property type="entry name" value="SAM-like_dom"/>
</dbReference>
<protein>
    <submittedName>
        <fullName evidence="4">Phage integrase SAM-like domain-containing protein</fullName>
    </submittedName>
</protein>
<evidence type="ECO:0000313" key="5">
    <source>
        <dbReference type="Proteomes" id="UP001596023"/>
    </source>
</evidence>
<evidence type="ECO:0000256" key="1">
    <source>
        <dbReference type="ARBA" id="ARBA00023125"/>
    </source>
</evidence>
<dbReference type="Pfam" id="PF13102">
    <property type="entry name" value="Phage_int_SAM_5"/>
    <property type="match status" value="1"/>
</dbReference>
<keyword evidence="1" id="KW-0238">DNA-binding</keyword>
<dbReference type="EMBL" id="JBHSGN010000090">
    <property type="protein sequence ID" value="MFC4675033.1"/>
    <property type="molecule type" value="Genomic_DNA"/>
</dbReference>
<evidence type="ECO:0000259" key="2">
    <source>
        <dbReference type="Pfam" id="PF13102"/>
    </source>
</evidence>
<feature type="domain" description="Phage integrase SAM-like" evidence="2">
    <location>
        <begin position="112"/>
        <end position="173"/>
    </location>
</feature>
<accession>A0ABV9KZ16</accession>
<evidence type="ECO:0000313" key="4">
    <source>
        <dbReference type="EMBL" id="MFC4675033.1"/>
    </source>
</evidence>
<keyword evidence="5" id="KW-1185">Reference proteome</keyword>
<gene>
    <name evidence="4" type="ORF">ACFO6W_15125</name>
</gene>
<sequence>MAKYFVYIKKDYDSKSGYTPLYVRYNYDRTKRTLISTRYSIKFQHWDDKKKCVKRACPEYDEIEVTVNKIYLRLSNILDYANENDIEPTVDFVLKELAVEREYEQKQARTDLFALLDKYVEEKTPFVSKDQVKDYRTLKKHLTTFKKYSSQPISFRNLNMKFYKEFMNYLFYEAVKTRWYDWAGNKFCRKSSAIVKRFCKLSNCKRNYPDCRFEIFQGCRRGNRRYLFNRK</sequence>
<dbReference type="Gene3D" id="1.10.150.130">
    <property type="match status" value="1"/>
</dbReference>
<dbReference type="Proteomes" id="UP001596023">
    <property type="component" value="Unassembled WGS sequence"/>
</dbReference>
<dbReference type="InterPro" id="IPR035386">
    <property type="entry name" value="Arm-DNA-bind_5"/>
</dbReference>
<proteinExistence type="predicted"/>
<dbReference type="Pfam" id="PF17293">
    <property type="entry name" value="Arm-DNA-bind_5"/>
    <property type="match status" value="1"/>
</dbReference>
<evidence type="ECO:0000259" key="3">
    <source>
        <dbReference type="Pfam" id="PF17293"/>
    </source>
</evidence>